<sequence length="177" mass="20181">MFKDEDKNTYYHKLFFEHFANTLRKGSTKTGGISVTFEEVPGVVQGAKFTLRTVGSEECPAIEQTLWVGLNERKLYLAVAFSGLPKSLGESLKSTTLELMELGCDFRYEQMPGESLLTVLSGQAMAESYFFENQKNVLNFELTRIGRFWSVELARFTEKLLRNMELYKLEPAVLPPQ</sequence>
<proteinExistence type="predicted"/>
<protein>
    <submittedName>
        <fullName evidence="1">Uncharacterized protein</fullName>
    </submittedName>
</protein>
<organism evidence="1 2">
    <name type="scientific">Pseudomonas nitroreducens</name>
    <dbReference type="NCBI Taxonomy" id="46680"/>
    <lineage>
        <taxon>Bacteria</taxon>
        <taxon>Pseudomonadati</taxon>
        <taxon>Pseudomonadota</taxon>
        <taxon>Gammaproteobacteria</taxon>
        <taxon>Pseudomonadales</taxon>
        <taxon>Pseudomonadaceae</taxon>
        <taxon>Pseudomonas</taxon>
    </lineage>
</organism>
<dbReference type="RefSeq" id="WP_184585839.1">
    <property type="nucleotide sequence ID" value="NZ_JACHLI010000001.1"/>
</dbReference>
<gene>
    <name evidence="1" type="ORF">HNP46_000393</name>
</gene>
<dbReference type="AlphaFoldDB" id="A0A7W7KEX8"/>
<accession>A0A7W7KEX8</accession>
<dbReference type="EMBL" id="JACHLI010000001">
    <property type="protein sequence ID" value="MBB4861582.1"/>
    <property type="molecule type" value="Genomic_DNA"/>
</dbReference>
<dbReference type="Proteomes" id="UP000566995">
    <property type="component" value="Unassembled WGS sequence"/>
</dbReference>
<reference evidence="1 2" key="1">
    <citation type="submission" date="2020-08" db="EMBL/GenBank/DDBJ databases">
        <title>Functional genomics of gut bacteria from endangered species of beetles.</title>
        <authorList>
            <person name="Carlos-Shanley C."/>
        </authorList>
    </citation>
    <scope>NUCLEOTIDE SEQUENCE [LARGE SCALE GENOMIC DNA]</scope>
    <source>
        <strain evidence="1 2">S00179</strain>
    </source>
</reference>
<name>A0A7W7KEX8_PSENT</name>
<comment type="caution">
    <text evidence="1">The sequence shown here is derived from an EMBL/GenBank/DDBJ whole genome shotgun (WGS) entry which is preliminary data.</text>
</comment>
<evidence type="ECO:0000313" key="2">
    <source>
        <dbReference type="Proteomes" id="UP000566995"/>
    </source>
</evidence>
<evidence type="ECO:0000313" key="1">
    <source>
        <dbReference type="EMBL" id="MBB4861582.1"/>
    </source>
</evidence>